<gene>
    <name evidence="1" type="ORF">E0946_02790</name>
</gene>
<comment type="caution">
    <text evidence="1">The sequence shown here is derived from an EMBL/GenBank/DDBJ whole genome shotgun (WGS) entry which is preliminary data.</text>
</comment>
<protein>
    <submittedName>
        <fullName evidence="1">Uncharacterized protein</fullName>
    </submittedName>
</protein>
<evidence type="ECO:0000313" key="1">
    <source>
        <dbReference type="EMBL" id="TDF73504.1"/>
    </source>
</evidence>
<reference evidence="1" key="1">
    <citation type="submission" date="2019-03" db="EMBL/GenBank/DDBJ databases">
        <title>Candidatus Syntrophosphaera thermopropionivorans: a novel player in syntrophic propionate oxidation during anaerobic digestion.</title>
        <authorList>
            <person name="Dyksma S."/>
        </authorList>
    </citation>
    <scope>NUCLEOTIDE SEQUENCE</scope>
    <source>
        <strain evidence="1">W5</strain>
    </source>
</reference>
<dbReference type="Proteomes" id="UP000294588">
    <property type="component" value="Unassembled WGS sequence"/>
</dbReference>
<organism evidence="1 2">
    <name type="scientific">Candidatus Syntrophosphaera thermopropionivorans</name>
    <dbReference type="NCBI Taxonomy" id="2593015"/>
    <lineage>
        <taxon>Bacteria</taxon>
        <taxon>Pseudomonadati</taxon>
        <taxon>Candidatus Cloacimonadota</taxon>
        <taxon>Candidatus Cloacimonadia</taxon>
        <taxon>Candidatus Cloacimonadales</taxon>
        <taxon>Candidatus Cloacimonadaceae</taxon>
        <taxon>Candidatus Syntrophosphaera</taxon>
    </lineage>
</organism>
<sequence length="324" mass="37543">MRKIERGINFGETLALTKRSSLNIGKKNDKKSTIKKNMNKLQKFMIQIFSLLFGDFNGVQVFLYPMTLFCWVDTNSFLYAATGLLTTQKHFFPLAVFLLIFIFILFLVLKNVSGIFDAIYPLQEGDKAVFRQVVINLHKFLLIVIIAAALLYVVSVFLKYYYDIRIPLKSIYPVAIRFLGIFLLLFYGLRFIWIKPFRENEIDTQKAYIKLRMDYKAHRNLYSAHALFYVLMVIVGAFIYNILILDVLYRIFGWLNFSPNLYFTPPASILALLYNIFIIAIALLLSNLLFSPLVKAITHIAEKLHPHLYLAKAAVDNDETDQIC</sequence>
<accession>A0AC61QJR8</accession>
<evidence type="ECO:0000313" key="2">
    <source>
        <dbReference type="Proteomes" id="UP000294588"/>
    </source>
</evidence>
<proteinExistence type="predicted"/>
<name>A0AC61QJR8_9BACT</name>
<keyword evidence="2" id="KW-1185">Reference proteome</keyword>
<dbReference type="EMBL" id="SMOG01000005">
    <property type="protein sequence ID" value="TDF73504.1"/>
    <property type="molecule type" value="Genomic_DNA"/>
</dbReference>